<organism evidence="3 4">
    <name type="scientific">Lachancea quebecensis</name>
    <dbReference type="NCBI Taxonomy" id="1654605"/>
    <lineage>
        <taxon>Eukaryota</taxon>
        <taxon>Fungi</taxon>
        <taxon>Dikarya</taxon>
        <taxon>Ascomycota</taxon>
        <taxon>Saccharomycotina</taxon>
        <taxon>Saccharomycetes</taxon>
        <taxon>Saccharomycetales</taxon>
        <taxon>Saccharomycetaceae</taxon>
        <taxon>Lachancea</taxon>
    </lineage>
</organism>
<feature type="region of interest" description="Disordered" evidence="1">
    <location>
        <begin position="1"/>
        <end position="77"/>
    </location>
</feature>
<sequence>MGSQSSIKSSVSSIKSQNVDRNTPAAVKSVKSSESKDKRATSPPTAWSLWGARNEGVQQLTGSNQTQGTAGGSAGWWRKPSITSLRAFVKNDPSAEQTNRDTAAMSEESEEVKACAEPRKRAWSFWNRKSAECDNDRPAEVLNSPGSSSNIVKPVINEIITGVSDDALLYKKRSKDDTAGEQNLESKNEEQGYDSNILTPKFDILPELTTMASIYSSIGKYGHKWNLLSKGKLQPKSLYRIEPNASIASIRSNAKEPVRVLLIGVHGFFPTKMIRPLIGEPTGTSTKFVTEAEKAVIRWFRKQDTPVEISKIALEREGKVLDRVEFFFEVLKKWADEINKADFIYFVAHSQGCPVSIILLARLIEAGIIDVDQNGAQSGKKSGQSQKRKIISVLAMAGVNNGPFYGVDQTLFVRAYSTIESDSMRELFQFQNFHSLQAKKFIQSLRLIIASNVKVTFVGSINDQLVPLYSSTCLFASHPNIFKATFIDKDSKTPDFITRIVGIANHLNNLGYDDHGIIKEVSGSLAGTLTGGGHSKIYNEGQVYDLGIQFALQTSELPTPQAVAYKTYQVDELGSNPYHLPWCMRGLLYETGVHIGREQIVDLFHEFDVWEPETKLLKDVKYRLSGLRSKL</sequence>
<dbReference type="PANTHER" id="PTHR47349:SF1">
    <property type="entry name" value="AER328WP"/>
    <property type="match status" value="1"/>
</dbReference>
<dbReference type="InterPro" id="IPR029058">
    <property type="entry name" value="AB_hydrolase_fold"/>
</dbReference>
<accession>A0A0P1KU75</accession>
<dbReference type="Pfam" id="PF26147">
    <property type="entry name" value="AB_HYDROLASE_YMC0-YMC35"/>
    <property type="match status" value="1"/>
</dbReference>
<feature type="region of interest" description="Disordered" evidence="1">
    <location>
        <begin position="91"/>
        <end position="112"/>
    </location>
</feature>
<evidence type="ECO:0000256" key="1">
    <source>
        <dbReference type="SAM" id="MobiDB-lite"/>
    </source>
</evidence>
<feature type="compositionally biased region" description="Basic and acidic residues" evidence="1">
    <location>
        <begin position="31"/>
        <end position="40"/>
    </location>
</feature>
<reference evidence="4" key="1">
    <citation type="submission" date="2015-10" db="EMBL/GenBank/DDBJ databases">
        <authorList>
            <person name="Devillers H."/>
        </authorList>
    </citation>
    <scope>NUCLEOTIDE SEQUENCE [LARGE SCALE GENOMIC DNA]</scope>
</reference>
<proteinExistence type="predicted"/>
<evidence type="ECO:0000313" key="4">
    <source>
        <dbReference type="Proteomes" id="UP000236544"/>
    </source>
</evidence>
<evidence type="ECO:0000259" key="2">
    <source>
        <dbReference type="Pfam" id="PF26147"/>
    </source>
</evidence>
<feature type="compositionally biased region" description="Polar residues" evidence="1">
    <location>
        <begin position="56"/>
        <end position="68"/>
    </location>
</feature>
<keyword evidence="4" id="KW-1185">Reference proteome</keyword>
<protein>
    <submittedName>
        <fullName evidence="3">LAQU0S10e00782g1_1</fullName>
    </submittedName>
</protein>
<feature type="domain" description="YMC020W-like alpha/beta hydrolase" evidence="2">
    <location>
        <begin position="252"/>
        <end position="590"/>
    </location>
</feature>
<dbReference type="AlphaFoldDB" id="A0A0P1KU75"/>
<dbReference type="InterPro" id="IPR058933">
    <property type="entry name" value="YMC020W-like_ab_hydrolase"/>
</dbReference>
<dbReference type="SUPFAM" id="SSF53474">
    <property type="entry name" value="alpha/beta-Hydrolases"/>
    <property type="match status" value="1"/>
</dbReference>
<evidence type="ECO:0000313" key="3">
    <source>
        <dbReference type="EMBL" id="CUS23456.1"/>
    </source>
</evidence>
<gene>
    <name evidence="3" type="ORF">LAQU0_S10e00782g</name>
</gene>
<dbReference type="InterPro" id="IPR058934">
    <property type="entry name" value="YMC020W-like"/>
</dbReference>
<name>A0A0P1KU75_9SACH</name>
<feature type="compositionally biased region" description="Low complexity" evidence="1">
    <location>
        <begin position="1"/>
        <end position="17"/>
    </location>
</feature>
<dbReference type="Proteomes" id="UP000236544">
    <property type="component" value="Unassembled WGS sequence"/>
</dbReference>
<dbReference type="EMBL" id="LN890547">
    <property type="protein sequence ID" value="CUS23456.1"/>
    <property type="molecule type" value="Genomic_DNA"/>
</dbReference>
<dbReference type="OrthoDB" id="5598028at2759"/>
<dbReference type="PANTHER" id="PTHR47349">
    <property type="entry name" value="CHROMOSOME 8, WHOLE GENOME SHOTGUN SEQUENCE"/>
    <property type="match status" value="1"/>
</dbReference>